<reference evidence="3 4" key="1">
    <citation type="journal article" date="2011" name="J. Bacteriol.">
        <title>Genome Sequence of the Probiotic Strain Bifidobacterium animalis subsp. lactis CNCM I-2494.</title>
        <authorList>
            <person name="Chervaux C."/>
            <person name="Grimaldi C."/>
            <person name="Bolotin A."/>
            <person name="Quinquis B."/>
            <person name="Legrain-Raspaud S."/>
            <person name="van Hylckama Vlieg J.E."/>
            <person name="Denariaz G."/>
            <person name="Smokvina T."/>
        </authorList>
    </citation>
    <scope>NUCLEOTIDE SEQUENCE [LARGE SCALE GENOMIC DNA]</scope>
    <source>
        <strain evidence="3 4">CNCM I-2494</strain>
    </source>
</reference>
<evidence type="ECO:0000259" key="1">
    <source>
        <dbReference type="Pfam" id="PF10128"/>
    </source>
</evidence>
<sequence length="320" mass="35865">MEDAMILTLTDTQTDEISAKIDELHEERGEAALGRVLTLVVATDEKNLESSLCIANEASRDHPCRVIAICPSHREMTEPESERTYLDAELRVGADAGAGEIIILRPRGGLTHHLDTLVIPLLLPDTPMVVWWPTEAPANPSHDLLGQMAHTRITDAYRSSNPQRTIEDLRRNWSSKNVDLSWTRLTLWRAVLASMVDQPPHLPIQSVRITGEQDYPPMDLLAAWLTLRLNVPVTMEIEPNAQAITGVYLTRKDGELSLERRPSEEGIARISVPGQSPQAMPLPIRSMIDCMSEELGRLYPDEIYAEVLTKGWQKIHPSIR</sequence>
<name>A0A806FK18_BIFAN</name>
<dbReference type="InterPro" id="IPR046801">
    <property type="entry name" value="OpcA_G6PD_N"/>
</dbReference>
<protein>
    <submittedName>
        <fullName evidence="3">Glucose-6-phosphate dehydrogenase subunit</fullName>
    </submittedName>
</protein>
<feature type="domain" description="Glucose-6-phosphate dehydrogenase assembly protein OpcA N-terminal" evidence="1">
    <location>
        <begin position="55"/>
        <end position="170"/>
    </location>
</feature>
<gene>
    <name evidence="3" type="ORF">BALAC2494_00214</name>
</gene>
<organism evidence="3 4">
    <name type="scientific">Bifidobacterium animalis subsp. lactis CNCM I-2494</name>
    <dbReference type="NCBI Taxonomy" id="1042403"/>
    <lineage>
        <taxon>Bacteria</taxon>
        <taxon>Bacillati</taxon>
        <taxon>Actinomycetota</taxon>
        <taxon>Actinomycetes</taxon>
        <taxon>Bifidobacteriales</taxon>
        <taxon>Bifidobacteriaceae</taxon>
        <taxon>Bifidobacterium</taxon>
    </lineage>
</organism>
<accession>A0A806FK18</accession>
<dbReference type="Proteomes" id="UP000008394">
    <property type="component" value="Chromosome"/>
</dbReference>
<dbReference type="PANTHER" id="PTHR38658:SF1">
    <property type="entry name" value="OXPP CYCLE PROTEIN OPCA-RELATED"/>
    <property type="match status" value="1"/>
</dbReference>
<evidence type="ECO:0000313" key="4">
    <source>
        <dbReference type="Proteomes" id="UP000008394"/>
    </source>
</evidence>
<feature type="domain" description="Glucose-6-phosphate dehydrogenase assembly protein OpcA C-terminal" evidence="2">
    <location>
        <begin position="177"/>
        <end position="308"/>
    </location>
</feature>
<proteinExistence type="predicted"/>
<dbReference type="InterPro" id="IPR046802">
    <property type="entry name" value="OpcA_G6PD_C"/>
</dbReference>
<dbReference type="Pfam" id="PF10128">
    <property type="entry name" value="OpcA_G6PD_assem"/>
    <property type="match status" value="1"/>
</dbReference>
<dbReference type="PANTHER" id="PTHR38658">
    <property type="entry name" value="OXPP CYCLE PROTEIN OPCA-RELATED"/>
    <property type="match status" value="1"/>
</dbReference>
<dbReference type="InterPro" id="IPR004555">
    <property type="entry name" value="G6PDH_assembly_OpcA"/>
</dbReference>
<evidence type="ECO:0000313" key="3">
    <source>
        <dbReference type="EMBL" id="AEK30489.1"/>
    </source>
</evidence>
<dbReference type="KEGG" id="bnm:BALAC2494_00214"/>
<dbReference type="EMBL" id="CP002915">
    <property type="protein sequence ID" value="AEK30489.1"/>
    <property type="molecule type" value="Genomic_DNA"/>
</dbReference>
<dbReference type="Pfam" id="PF20171">
    <property type="entry name" value="OpcA_G6PD_C"/>
    <property type="match status" value="1"/>
</dbReference>
<dbReference type="AlphaFoldDB" id="A0A806FK18"/>
<evidence type="ECO:0000259" key="2">
    <source>
        <dbReference type="Pfam" id="PF20171"/>
    </source>
</evidence>